<accession>A0ABW4ZRM2</accession>
<dbReference type="Pfam" id="PF11751">
    <property type="entry name" value="PorP_SprF"/>
    <property type="match status" value="1"/>
</dbReference>
<evidence type="ECO:0000313" key="3">
    <source>
        <dbReference type="Proteomes" id="UP001597387"/>
    </source>
</evidence>
<dbReference type="InterPro" id="IPR019861">
    <property type="entry name" value="PorP/SprF_Bacteroidetes"/>
</dbReference>
<comment type="caution">
    <text evidence="2">The sequence shown here is derived from an EMBL/GenBank/DDBJ whole genome shotgun (WGS) entry which is preliminary data.</text>
</comment>
<proteinExistence type="predicted"/>
<dbReference type="Proteomes" id="UP001597387">
    <property type="component" value="Unassembled WGS sequence"/>
</dbReference>
<keyword evidence="3" id="KW-1185">Reference proteome</keyword>
<keyword evidence="1" id="KW-0732">Signal</keyword>
<dbReference type="NCBIfam" id="TIGR03519">
    <property type="entry name" value="T9SS_PorP_fam"/>
    <property type="match status" value="1"/>
</dbReference>
<gene>
    <name evidence="2" type="ORF">ACFSJU_18975</name>
</gene>
<dbReference type="RefSeq" id="WP_255901980.1">
    <property type="nucleotide sequence ID" value="NZ_JAFMZO010000002.1"/>
</dbReference>
<sequence length="323" mass="36034">MKPYLTLILLLILFKSASSQQDAQYSQYMFNSLVINPAYAGYRETQNIGLLHRDQWTGFDGAPKTQTFIADGAFGTDKKVGLGLSIVSDKSGLQRQNSAHANYAYRLPVGEDARLAFGVSFGVGQYSLNSSDAQVQDETDPNFANKQTYFVPDARFGIHYSNSKFYTGFSATNLFSNSINYQQVGKNTIARHGRHYFLTAGYLFDLNPNFKLKPSFLLREDTKGPTSLDVNSFVLIKESVWIGASYRSGVNLWKKSSLNSGTFNQNSLVGVVETFFLKNLRVGYSYDYSLADLGNYTNGTHEISLGVVLNKNKKSALLTPRYF</sequence>
<reference evidence="3" key="1">
    <citation type="journal article" date="2019" name="Int. J. Syst. Evol. Microbiol.">
        <title>The Global Catalogue of Microorganisms (GCM) 10K type strain sequencing project: providing services to taxonomists for standard genome sequencing and annotation.</title>
        <authorList>
            <consortium name="The Broad Institute Genomics Platform"/>
            <consortium name="The Broad Institute Genome Sequencing Center for Infectious Disease"/>
            <person name="Wu L."/>
            <person name="Ma J."/>
        </authorList>
    </citation>
    <scope>NUCLEOTIDE SEQUENCE [LARGE SCALE GENOMIC DNA]</scope>
    <source>
        <strain evidence="3">KCTC 42217</strain>
    </source>
</reference>
<protein>
    <submittedName>
        <fullName evidence="2">Type IX secretion system membrane protein PorP/SprF</fullName>
    </submittedName>
</protein>
<feature type="chain" id="PRO_5046951861" evidence="1">
    <location>
        <begin position="24"/>
        <end position="323"/>
    </location>
</feature>
<dbReference type="EMBL" id="JBHUHZ010000004">
    <property type="protein sequence ID" value="MFD2164496.1"/>
    <property type="molecule type" value="Genomic_DNA"/>
</dbReference>
<evidence type="ECO:0000256" key="1">
    <source>
        <dbReference type="SAM" id="SignalP"/>
    </source>
</evidence>
<evidence type="ECO:0000313" key="2">
    <source>
        <dbReference type="EMBL" id="MFD2164496.1"/>
    </source>
</evidence>
<organism evidence="2 3">
    <name type="scientific">Paradesertivirga mongoliensis</name>
    <dbReference type="NCBI Taxonomy" id="2100740"/>
    <lineage>
        <taxon>Bacteria</taxon>
        <taxon>Pseudomonadati</taxon>
        <taxon>Bacteroidota</taxon>
        <taxon>Sphingobacteriia</taxon>
        <taxon>Sphingobacteriales</taxon>
        <taxon>Sphingobacteriaceae</taxon>
        <taxon>Paradesertivirga</taxon>
    </lineage>
</organism>
<name>A0ABW4ZRM2_9SPHI</name>
<feature type="signal peptide" evidence="1">
    <location>
        <begin position="1"/>
        <end position="23"/>
    </location>
</feature>